<name>A0A4Q9Y4J7_9LACO</name>
<dbReference type="InterPro" id="IPR008489">
    <property type="entry name" value="DUF771"/>
</dbReference>
<proteinExistence type="predicted"/>
<gene>
    <name evidence="1" type="ORF">EUZ87_10345</name>
</gene>
<dbReference type="AlphaFoldDB" id="A0A4Q9Y4J7"/>
<organism evidence="1 2">
    <name type="scientific">Lactiplantibacillus paraplantarum</name>
    <dbReference type="NCBI Taxonomy" id="60520"/>
    <lineage>
        <taxon>Bacteria</taxon>
        <taxon>Bacillati</taxon>
        <taxon>Bacillota</taxon>
        <taxon>Bacilli</taxon>
        <taxon>Lactobacillales</taxon>
        <taxon>Lactobacillaceae</taxon>
        <taxon>Lactiplantibacillus</taxon>
    </lineage>
</organism>
<evidence type="ECO:0000313" key="1">
    <source>
        <dbReference type="EMBL" id="TBX40785.1"/>
    </source>
</evidence>
<dbReference type="Proteomes" id="UP000292648">
    <property type="component" value="Unassembled WGS sequence"/>
</dbReference>
<protein>
    <submittedName>
        <fullName evidence="1">DUF771 domain-containing protein</fullName>
    </submittedName>
</protein>
<comment type="caution">
    <text evidence="1">The sequence shown here is derived from an EMBL/GenBank/DDBJ whole genome shotgun (WGS) entry which is preliminary data.</text>
</comment>
<accession>A0A4Q9Y4J7</accession>
<sequence length="101" mass="12063">MSDTILIRHEAPKGFQFISEEEYERFQAWKQAQRVIRTWKLKDLAKYKYGTKSTERASRYLTKHRHDLDVEQGGFIDYVNTHNGWQIPAAEMMDYLLSHPD</sequence>
<dbReference type="EMBL" id="SEHH01000071">
    <property type="protein sequence ID" value="TBX40785.1"/>
    <property type="molecule type" value="Genomic_DNA"/>
</dbReference>
<reference evidence="1 2" key="1">
    <citation type="submission" date="2019-01" db="EMBL/GenBank/DDBJ databases">
        <title>Draft genome sequence of Lactobacillus paraplantarum OSY-TC318, a Producer of the novel lantibiotic Paraplantaracin TC318.</title>
        <authorList>
            <person name="Hussein W.E."/>
            <person name="Huang E."/>
            <person name="Yousef A.E."/>
        </authorList>
    </citation>
    <scope>NUCLEOTIDE SEQUENCE [LARGE SCALE GENOMIC DNA]</scope>
    <source>
        <strain evidence="1 2">OSY-TC318</strain>
    </source>
</reference>
<evidence type="ECO:0000313" key="2">
    <source>
        <dbReference type="Proteomes" id="UP000292648"/>
    </source>
</evidence>
<dbReference type="Pfam" id="PF05595">
    <property type="entry name" value="DUF771"/>
    <property type="match status" value="1"/>
</dbReference>